<evidence type="ECO:0000313" key="8">
    <source>
        <dbReference type="EMBL" id="GAA0396930.1"/>
    </source>
</evidence>
<evidence type="ECO:0000256" key="2">
    <source>
        <dbReference type="ARBA" id="ARBA00022475"/>
    </source>
</evidence>
<feature type="transmembrane region" description="Helical" evidence="7">
    <location>
        <begin position="160"/>
        <end position="186"/>
    </location>
</feature>
<comment type="caution">
    <text evidence="8">The sequence shown here is derived from an EMBL/GenBank/DDBJ whole genome shotgun (WGS) entry which is preliminary data.</text>
</comment>
<gene>
    <name evidence="8" type="ORF">GCM10009093_24490</name>
</gene>
<evidence type="ECO:0000256" key="4">
    <source>
        <dbReference type="ARBA" id="ARBA00022989"/>
    </source>
</evidence>
<feature type="transmembrane region" description="Helical" evidence="7">
    <location>
        <begin position="198"/>
        <end position="219"/>
    </location>
</feature>
<keyword evidence="9" id="KW-1185">Reference proteome</keyword>
<keyword evidence="2" id="KW-1003">Cell membrane</keyword>
<dbReference type="EMBL" id="BAAAEJ010000008">
    <property type="protein sequence ID" value="GAA0396930.1"/>
    <property type="molecule type" value="Genomic_DNA"/>
</dbReference>
<sequence>MLPTDNGTPSKPSPEGQSRLASLLCHLSPFFWAPLFARAFARSWGRDVMLYTGGVTFFALLAMFPAIAILIGFYKAVLSIGNVSEQVSAMAETVPTAARALFLVEVERLSSGSFRAISTQSAIALAIGGYAAHRGFKALLAGLNLIHDEKEPHGFFKFNMLAFLVALAAFVLFTVVSGTIVTWRLIEHAYADESVRRLMVPFDGFWTAIGLWLGLTMLYRYAMSHKTRVAWPAAIVGGLLATIMSGIFSWLCAIYVEQIVHLGATYGSVGAVVVLLIWLSWNVNAVFYGGALATELELVWKPKPETADEDNASTTNDRVISLDARRQSRP</sequence>
<feature type="transmembrane region" description="Helical" evidence="7">
    <location>
        <begin position="48"/>
        <end position="74"/>
    </location>
</feature>
<reference evidence="8 9" key="1">
    <citation type="journal article" date="2019" name="Int. J. Syst. Evol. Microbiol.">
        <title>The Global Catalogue of Microorganisms (GCM) 10K type strain sequencing project: providing services to taxonomists for standard genome sequencing and annotation.</title>
        <authorList>
            <consortium name="The Broad Institute Genomics Platform"/>
            <consortium name="The Broad Institute Genome Sequencing Center for Infectious Disease"/>
            <person name="Wu L."/>
            <person name="Ma J."/>
        </authorList>
    </citation>
    <scope>NUCLEOTIDE SEQUENCE [LARGE SCALE GENOMIC DNA]</scope>
    <source>
        <strain evidence="8 9">JCM 13476</strain>
    </source>
</reference>
<dbReference type="PANTHER" id="PTHR30213:SF0">
    <property type="entry name" value="UPF0761 MEMBRANE PROTEIN YIHY"/>
    <property type="match status" value="1"/>
</dbReference>
<feature type="region of interest" description="Disordered" evidence="6">
    <location>
        <begin position="306"/>
        <end position="330"/>
    </location>
</feature>
<evidence type="ECO:0000256" key="6">
    <source>
        <dbReference type="SAM" id="MobiDB-lite"/>
    </source>
</evidence>
<organism evidence="8 9">
    <name type="scientific">Brevundimonas terrae</name>
    <dbReference type="NCBI Taxonomy" id="363631"/>
    <lineage>
        <taxon>Bacteria</taxon>
        <taxon>Pseudomonadati</taxon>
        <taxon>Pseudomonadota</taxon>
        <taxon>Alphaproteobacteria</taxon>
        <taxon>Caulobacterales</taxon>
        <taxon>Caulobacteraceae</taxon>
        <taxon>Brevundimonas</taxon>
    </lineage>
</organism>
<feature type="transmembrane region" description="Helical" evidence="7">
    <location>
        <begin position="20"/>
        <end position="41"/>
    </location>
</feature>
<comment type="subcellular location">
    <subcellularLocation>
        <location evidence="1">Cell membrane</location>
        <topology evidence="1">Multi-pass membrane protein</topology>
    </subcellularLocation>
</comment>
<dbReference type="Proteomes" id="UP001500791">
    <property type="component" value="Unassembled WGS sequence"/>
</dbReference>
<accession>A0ABN0YIS9</accession>
<evidence type="ECO:0000256" key="1">
    <source>
        <dbReference type="ARBA" id="ARBA00004651"/>
    </source>
</evidence>
<dbReference type="Pfam" id="PF03631">
    <property type="entry name" value="Virul_fac_BrkB"/>
    <property type="match status" value="1"/>
</dbReference>
<dbReference type="PIRSF" id="PIRSF035875">
    <property type="entry name" value="RNase_BN"/>
    <property type="match status" value="1"/>
</dbReference>
<proteinExistence type="predicted"/>
<dbReference type="RefSeq" id="WP_243862905.1">
    <property type="nucleotide sequence ID" value="NZ_BAAAEJ010000008.1"/>
</dbReference>
<keyword evidence="3 7" id="KW-0812">Transmembrane</keyword>
<feature type="transmembrane region" description="Helical" evidence="7">
    <location>
        <begin position="263"/>
        <end position="281"/>
    </location>
</feature>
<name>A0ABN0YIS9_9CAUL</name>
<feature type="transmembrane region" description="Helical" evidence="7">
    <location>
        <begin position="231"/>
        <end position="256"/>
    </location>
</feature>
<evidence type="ECO:0000313" key="9">
    <source>
        <dbReference type="Proteomes" id="UP001500791"/>
    </source>
</evidence>
<keyword evidence="4 7" id="KW-1133">Transmembrane helix</keyword>
<keyword evidence="5 7" id="KW-0472">Membrane</keyword>
<protein>
    <submittedName>
        <fullName evidence="8">YihY/virulence factor BrkB family protein</fullName>
    </submittedName>
</protein>
<evidence type="ECO:0000256" key="7">
    <source>
        <dbReference type="SAM" id="Phobius"/>
    </source>
</evidence>
<dbReference type="InterPro" id="IPR017039">
    <property type="entry name" value="Virul_fac_BrkB"/>
</dbReference>
<dbReference type="PANTHER" id="PTHR30213">
    <property type="entry name" value="INNER MEMBRANE PROTEIN YHJD"/>
    <property type="match status" value="1"/>
</dbReference>
<evidence type="ECO:0000256" key="5">
    <source>
        <dbReference type="ARBA" id="ARBA00023136"/>
    </source>
</evidence>
<evidence type="ECO:0000256" key="3">
    <source>
        <dbReference type="ARBA" id="ARBA00022692"/>
    </source>
</evidence>